<organism evidence="1">
    <name type="scientific">marine sediment metagenome</name>
    <dbReference type="NCBI Taxonomy" id="412755"/>
    <lineage>
        <taxon>unclassified sequences</taxon>
        <taxon>metagenomes</taxon>
        <taxon>ecological metagenomes</taxon>
    </lineage>
</organism>
<gene>
    <name evidence="1" type="ORF">LCGC14_1463920</name>
</gene>
<feature type="non-terminal residue" evidence="1">
    <location>
        <position position="1"/>
    </location>
</feature>
<dbReference type="AlphaFoldDB" id="A0A0F9LUU5"/>
<comment type="caution">
    <text evidence="1">The sequence shown here is derived from an EMBL/GenBank/DDBJ whole genome shotgun (WGS) entry which is preliminary data.</text>
</comment>
<reference evidence="1" key="1">
    <citation type="journal article" date="2015" name="Nature">
        <title>Complex archaea that bridge the gap between prokaryotes and eukaryotes.</title>
        <authorList>
            <person name="Spang A."/>
            <person name="Saw J.H."/>
            <person name="Jorgensen S.L."/>
            <person name="Zaremba-Niedzwiedzka K."/>
            <person name="Martijn J."/>
            <person name="Lind A.E."/>
            <person name="van Eijk R."/>
            <person name="Schleper C."/>
            <person name="Guy L."/>
            <person name="Ettema T.J."/>
        </authorList>
    </citation>
    <scope>NUCLEOTIDE SEQUENCE</scope>
</reference>
<evidence type="ECO:0000313" key="1">
    <source>
        <dbReference type="EMBL" id="KKM68140.1"/>
    </source>
</evidence>
<name>A0A0F9LUU5_9ZZZZ</name>
<proteinExistence type="predicted"/>
<sequence>HITFKDDELLKDLNFIGAKLRTDLGYDDYGKSDIKKEEFKQDLKEI</sequence>
<dbReference type="EMBL" id="LAZR01010221">
    <property type="protein sequence ID" value="KKM68140.1"/>
    <property type="molecule type" value="Genomic_DNA"/>
</dbReference>
<protein>
    <submittedName>
        <fullName evidence="1">Uncharacterized protein</fullName>
    </submittedName>
</protein>
<accession>A0A0F9LUU5</accession>